<name>A0A5C5XWT2_9BACT</name>
<feature type="compositionally biased region" description="Polar residues" evidence="1">
    <location>
        <begin position="574"/>
        <end position="584"/>
    </location>
</feature>
<dbReference type="OrthoDB" id="290541at2"/>
<dbReference type="Proteomes" id="UP000318053">
    <property type="component" value="Unassembled WGS sequence"/>
</dbReference>
<feature type="compositionally biased region" description="Polar residues" evidence="1">
    <location>
        <begin position="409"/>
        <end position="420"/>
    </location>
</feature>
<feature type="compositionally biased region" description="Basic and acidic residues" evidence="1">
    <location>
        <begin position="552"/>
        <end position="568"/>
    </location>
</feature>
<evidence type="ECO:0000313" key="2">
    <source>
        <dbReference type="EMBL" id="TWT67410.1"/>
    </source>
</evidence>
<feature type="region of interest" description="Disordered" evidence="1">
    <location>
        <begin position="526"/>
        <end position="592"/>
    </location>
</feature>
<gene>
    <name evidence="2" type="ORF">CA85_22600</name>
</gene>
<feature type="region of interest" description="Disordered" evidence="1">
    <location>
        <begin position="298"/>
        <end position="355"/>
    </location>
</feature>
<organism evidence="2 3">
    <name type="scientific">Allorhodopirellula solitaria</name>
    <dbReference type="NCBI Taxonomy" id="2527987"/>
    <lineage>
        <taxon>Bacteria</taxon>
        <taxon>Pseudomonadati</taxon>
        <taxon>Planctomycetota</taxon>
        <taxon>Planctomycetia</taxon>
        <taxon>Pirellulales</taxon>
        <taxon>Pirellulaceae</taxon>
        <taxon>Allorhodopirellula</taxon>
    </lineage>
</organism>
<reference evidence="2 3" key="1">
    <citation type="submission" date="2019-02" db="EMBL/GenBank/DDBJ databases">
        <title>Deep-cultivation of Planctomycetes and their phenomic and genomic characterization uncovers novel biology.</title>
        <authorList>
            <person name="Wiegand S."/>
            <person name="Jogler M."/>
            <person name="Boedeker C."/>
            <person name="Pinto D."/>
            <person name="Vollmers J."/>
            <person name="Rivas-Marin E."/>
            <person name="Kohn T."/>
            <person name="Peeters S.H."/>
            <person name="Heuer A."/>
            <person name="Rast P."/>
            <person name="Oberbeckmann S."/>
            <person name="Bunk B."/>
            <person name="Jeske O."/>
            <person name="Meyerdierks A."/>
            <person name="Storesund J.E."/>
            <person name="Kallscheuer N."/>
            <person name="Luecker S."/>
            <person name="Lage O.M."/>
            <person name="Pohl T."/>
            <person name="Merkel B.J."/>
            <person name="Hornburger P."/>
            <person name="Mueller R.-W."/>
            <person name="Bruemmer F."/>
            <person name="Labrenz M."/>
            <person name="Spormann A.M."/>
            <person name="Op Den Camp H."/>
            <person name="Overmann J."/>
            <person name="Amann R."/>
            <person name="Jetten M.S.M."/>
            <person name="Mascher T."/>
            <person name="Medema M.H."/>
            <person name="Devos D.P."/>
            <person name="Kaster A.-K."/>
            <person name="Ovreas L."/>
            <person name="Rohde M."/>
            <person name="Galperin M.Y."/>
            <person name="Jogler C."/>
        </authorList>
    </citation>
    <scope>NUCLEOTIDE SEQUENCE [LARGE SCALE GENOMIC DNA]</scope>
    <source>
        <strain evidence="2 3">CA85</strain>
    </source>
</reference>
<keyword evidence="3" id="KW-1185">Reference proteome</keyword>
<sequence length="592" mass="64998">MSHIRILRFEVMEPRIALSANPFELLAQLQADIAANKFDPRQAEEILEQIVQSREDSLVSLPPVPSLNSLGDSQNTGGQIDIRDVQGQHAVVVQAGVEYLADPQTNTAADELDAHRDREMPERIPPFRANFPAKRPTVPPTMELNDTPIVRFRVDIRDLQGRPVDAVEAGGTYLAKVFVQDLRDPKAVNPADNGKGGLYQAWVDLEFSENLHPTGSVRVNETFSSWEFDPKIDGSCLRNLGGVASSGTAFGGAEQFLLEAPFVVDSTDAPSRIQVAPSTLQHDPVLLFGSGDAVPVQSIHSPTFDLPSPTNDDPSDNTSTPVINPSNDSATDPPPPAPPATVVSNSGDASHEASGENSFTLVSYIPSFRDDYPDSHSKWRDEDDWWGPERREDGESYSDHWSELDGPNEDTNPVNQADSLSTNDSESEKEETENERRKRQSKHAGLFYDDALFLEGALVETFQSRFRLHLQVISPQRHANGGTAESIANEHATPQRDGFIDIAEILTPNHSAKPWQDNVDEAIASNEETSSPEHHRPAIDWGAIVPSTENAAPHHERKQAEADQKLPDQRTPFAMNQSVENSPGTGLPPTDR</sequence>
<feature type="region of interest" description="Disordered" evidence="1">
    <location>
        <begin position="372"/>
        <end position="441"/>
    </location>
</feature>
<accession>A0A5C5XWT2</accession>
<comment type="caution">
    <text evidence="2">The sequence shown here is derived from an EMBL/GenBank/DDBJ whole genome shotgun (WGS) entry which is preliminary data.</text>
</comment>
<feature type="compositionally biased region" description="Basic and acidic residues" evidence="1">
    <location>
        <begin position="372"/>
        <end position="403"/>
    </location>
</feature>
<evidence type="ECO:0000256" key="1">
    <source>
        <dbReference type="SAM" id="MobiDB-lite"/>
    </source>
</evidence>
<dbReference type="AlphaFoldDB" id="A0A5C5XWT2"/>
<dbReference type="RefSeq" id="WP_146391285.1">
    <property type="nucleotide sequence ID" value="NZ_SJPK01000004.1"/>
</dbReference>
<proteinExistence type="predicted"/>
<protein>
    <submittedName>
        <fullName evidence="2">Uncharacterized protein</fullName>
    </submittedName>
</protein>
<feature type="compositionally biased region" description="Polar residues" evidence="1">
    <location>
        <begin position="308"/>
        <end position="323"/>
    </location>
</feature>
<dbReference type="EMBL" id="SJPK01000004">
    <property type="protein sequence ID" value="TWT67410.1"/>
    <property type="molecule type" value="Genomic_DNA"/>
</dbReference>
<feature type="region of interest" description="Disordered" evidence="1">
    <location>
        <begin position="124"/>
        <end position="144"/>
    </location>
</feature>
<evidence type="ECO:0000313" key="3">
    <source>
        <dbReference type="Proteomes" id="UP000318053"/>
    </source>
</evidence>